<feature type="compositionally biased region" description="Low complexity" evidence="2">
    <location>
        <begin position="652"/>
        <end position="662"/>
    </location>
</feature>
<organism evidence="3 4">
    <name type="scientific">Tanacetum coccineum</name>
    <dbReference type="NCBI Taxonomy" id="301880"/>
    <lineage>
        <taxon>Eukaryota</taxon>
        <taxon>Viridiplantae</taxon>
        <taxon>Streptophyta</taxon>
        <taxon>Embryophyta</taxon>
        <taxon>Tracheophyta</taxon>
        <taxon>Spermatophyta</taxon>
        <taxon>Magnoliopsida</taxon>
        <taxon>eudicotyledons</taxon>
        <taxon>Gunneridae</taxon>
        <taxon>Pentapetalae</taxon>
        <taxon>asterids</taxon>
        <taxon>campanulids</taxon>
        <taxon>Asterales</taxon>
        <taxon>Asteraceae</taxon>
        <taxon>Asteroideae</taxon>
        <taxon>Anthemideae</taxon>
        <taxon>Anthemidinae</taxon>
        <taxon>Tanacetum</taxon>
    </lineage>
</organism>
<gene>
    <name evidence="3" type="ORF">Tco_0954623</name>
</gene>
<accession>A0ABQ5E4Y4</accession>
<dbReference type="Proteomes" id="UP001151760">
    <property type="component" value="Unassembled WGS sequence"/>
</dbReference>
<evidence type="ECO:0000256" key="2">
    <source>
        <dbReference type="SAM" id="MobiDB-lite"/>
    </source>
</evidence>
<keyword evidence="1" id="KW-0175">Coiled coil</keyword>
<reference evidence="3" key="2">
    <citation type="submission" date="2022-01" db="EMBL/GenBank/DDBJ databases">
        <authorList>
            <person name="Yamashiro T."/>
            <person name="Shiraishi A."/>
            <person name="Satake H."/>
            <person name="Nakayama K."/>
        </authorList>
    </citation>
    <scope>NUCLEOTIDE SEQUENCE</scope>
</reference>
<comment type="caution">
    <text evidence="3">The sequence shown here is derived from an EMBL/GenBank/DDBJ whole genome shotgun (WGS) entry which is preliminary data.</text>
</comment>
<evidence type="ECO:0000313" key="3">
    <source>
        <dbReference type="EMBL" id="GJT45908.1"/>
    </source>
</evidence>
<evidence type="ECO:0000313" key="4">
    <source>
        <dbReference type="Proteomes" id="UP001151760"/>
    </source>
</evidence>
<feature type="region of interest" description="Disordered" evidence="2">
    <location>
        <begin position="640"/>
        <end position="690"/>
    </location>
</feature>
<proteinExistence type="predicted"/>
<name>A0ABQ5E4Y4_9ASTR</name>
<feature type="region of interest" description="Disordered" evidence="2">
    <location>
        <begin position="515"/>
        <end position="543"/>
    </location>
</feature>
<sequence>MNDNQTGQFGNQRTVTVAEARETETKTGKRLCLSKGEDDDVQVGGERYNPMMTIMCLPLKDSIMSNLKPLMTHMWWKRLIVMSFLIPRICDNEEQADQNAEEYEDERVKLANLIENLKLDHDENKKILKQLKKANASLTHELNECKSALEESNDIRDRCRSALHDQEIELEKYKKYENCQLEKEEVERKLKDTLGLLAQQIFQSDEALKTQAFENFQFKEKNTELVHQSSLEHTRYDLLRKEKEQLKKDFKIRQDKDIEKLIALEHHLEFLNDIVYKTYSPVPSSYTGRFHCGNGTAKNQATVLAGSIGLHWPIPSWQWNRQYRATCFGEFLNRRSCADFCIRDQASRFTCSKYLSSHEDLTTDLKSSFTIIVNQNEEGSSRMVFDTLTLSPESRKGLAHLDNFFLRTSLNNLLLIRVMLSKHDIAGNKDHPNACLCYMLYCLTIGKPFNLAHYIAKRMESVTKTDIMTLPYRMLLTRLFELVCISHPFAITDNHYLVDHMMIPLSEKQVFKITPKGKRPHPQTPTPTDSSESPSPTPHQEEENDLVKNYTLDPIPYIDQLPPIEGGESPEYKQTKGMFKCFGPFLSNLGKKKNFEDLGTKAAAAYSVCRKTGSFEPIEPKVPVLQRAFACFELTSLDDLPSSSSNPPPPSLSQGHSQGLSQTLPQQTPMDFEPSFPPINLSRSRMSAQPEPFLSREQVMQELSQYQDFDHHLEAAIQNVQNVQNSLLPPFTTTFPQIPPPFHYTTTSTTTIPPFRTSLPPSSTFFPLDQSLRRSSIPQPQEYTCPHCQLVPFIWEASSFHEWNWMELAPHDYISSLMSFISNLDSQFPPVTLAVPLWRSYADFCIRDQALRFTCSKYLSSHEDLTIDLKSSFTIIVNQNILVYCLAPSRGQAFWGIVPPCWDTIFRLIPYKGSGVGQGPNPSSSYNGRPSFVNPKYLKKAQSRKPCLYKVLYDKDDIANIFAPNCEETLNFEQESFLPTQASLSKSRHAFNVVQHNIIIFKTIIDLDWEKRMDNRWQQPITHEIIVLVKNLIIPLAIKTKSNANKFKRALKQEMFEDLECIHSLEKEVDELQSEKAEFSNEYDLLLKECVSKDIMYSILHSFESLDVKTEMQCLYLEKYQECEDLRIELSN</sequence>
<dbReference type="EMBL" id="BQNB010015940">
    <property type="protein sequence ID" value="GJT45908.1"/>
    <property type="molecule type" value="Genomic_DNA"/>
</dbReference>
<feature type="coiled-coil region" evidence="1">
    <location>
        <begin position="1062"/>
        <end position="1089"/>
    </location>
</feature>
<feature type="coiled-coil region" evidence="1">
    <location>
        <begin position="93"/>
        <end position="148"/>
    </location>
</feature>
<protein>
    <submittedName>
        <fullName evidence="3">Uncharacterized protein</fullName>
    </submittedName>
</protein>
<reference evidence="3" key="1">
    <citation type="journal article" date="2022" name="Int. J. Mol. Sci.">
        <title>Draft Genome of Tanacetum Coccineum: Genomic Comparison of Closely Related Tanacetum-Family Plants.</title>
        <authorList>
            <person name="Yamashiro T."/>
            <person name="Shiraishi A."/>
            <person name="Nakayama K."/>
            <person name="Satake H."/>
        </authorList>
    </citation>
    <scope>NUCLEOTIDE SEQUENCE</scope>
</reference>
<evidence type="ECO:0000256" key="1">
    <source>
        <dbReference type="SAM" id="Coils"/>
    </source>
</evidence>
<keyword evidence="4" id="KW-1185">Reference proteome</keyword>